<accession>A0ACC0WP93</accession>
<comment type="caution">
    <text evidence="1">The sequence shown here is derived from an EMBL/GenBank/DDBJ whole genome shotgun (WGS) entry which is preliminary data.</text>
</comment>
<name>A0ACC0WP93_9STRA</name>
<proteinExistence type="predicted"/>
<organism evidence="1 2">
    <name type="scientific">Peronosclerospora sorghi</name>
    <dbReference type="NCBI Taxonomy" id="230839"/>
    <lineage>
        <taxon>Eukaryota</taxon>
        <taxon>Sar</taxon>
        <taxon>Stramenopiles</taxon>
        <taxon>Oomycota</taxon>
        <taxon>Peronosporomycetes</taxon>
        <taxon>Peronosporales</taxon>
        <taxon>Peronosporaceae</taxon>
        <taxon>Peronosclerospora</taxon>
    </lineage>
</organism>
<dbReference type="EMBL" id="CM047590">
    <property type="protein sequence ID" value="KAI9919816.1"/>
    <property type="molecule type" value="Genomic_DNA"/>
</dbReference>
<gene>
    <name evidence="1" type="ORF">PsorP6_017744</name>
</gene>
<dbReference type="Proteomes" id="UP001163321">
    <property type="component" value="Chromosome 11"/>
</dbReference>
<sequence>MTSLHPLVIPFSVIAICQCLGIVSAFDTFKGFGTTYTLDSPIDGNCNFMSWPKDAATKYAALNTHQWDATMNCGRCAKVWCTDASCAGRQPELVYIVDQCPSCKPGGLDLSPSVFQSITGQTNTILSIEWTFAPCPVTENVQYCLKTGSSPFWVAVQPTNCVSGVESLSINGRKTSMVDSAFYFLLNGHGTQVADLTSVRISMKGINGEVLEETLSMVADKCTKGASQFSVIDSAQTLVTAPDPAESPISTPTTATQAIDPTPNAPLPLDPTPNASVPLGPTPNDHVPLGPTPNAPVPLGPTSNDHVPLGPTPNAPVTTPFTSQAPQSGIPPPAPATPGQAPQNATPCSLSIPTQSWTPTFGSASTLVQTPPSGPVASSNSTDQSISAGADITSIDTTATDEVAQVSDAGVALVTPCQASQDTNQVTQESVEPPNQRLAQSELLTPGTSEASVMEKGSERTGRPSTGIILAIVAAVGVVLGTVVVVALALHKKRKRLDMQKNVDSPQDSYVRIVTPRSGIPVSSSAV</sequence>
<keyword evidence="2" id="KW-1185">Reference proteome</keyword>
<evidence type="ECO:0000313" key="2">
    <source>
        <dbReference type="Proteomes" id="UP001163321"/>
    </source>
</evidence>
<protein>
    <submittedName>
        <fullName evidence="1">Uncharacterized protein</fullName>
    </submittedName>
</protein>
<evidence type="ECO:0000313" key="1">
    <source>
        <dbReference type="EMBL" id="KAI9919816.1"/>
    </source>
</evidence>
<reference evidence="1 2" key="1">
    <citation type="journal article" date="2022" name="bioRxiv">
        <title>The genome of the oomycete Peronosclerospora sorghi, a cosmopolitan pathogen of maize and sorghum, is inflated with dispersed pseudogenes.</title>
        <authorList>
            <person name="Fletcher K."/>
            <person name="Martin F."/>
            <person name="Isakeit T."/>
            <person name="Cavanaugh K."/>
            <person name="Magill C."/>
            <person name="Michelmore R."/>
        </authorList>
    </citation>
    <scope>NUCLEOTIDE SEQUENCE [LARGE SCALE GENOMIC DNA]</scope>
    <source>
        <strain evidence="1">P6</strain>
    </source>
</reference>